<proteinExistence type="predicted"/>
<dbReference type="SUPFAM" id="SSF101738">
    <property type="entry name" value="SspB-like"/>
    <property type="match status" value="1"/>
</dbReference>
<sequence>MENVYLPGLRNALMLAFIEEARSTGNQVYLTLNARRLTDPVLAPYIKDGVLTMNVAIRATPGYDVEPEFLILHSSFNGKKAQVFAYYDDVMMIVAYDETRQPRAMFHITDHHQVSIQMENINAAAFTETNPLEAVNEETPPPAKERPKLSVVK</sequence>
<dbReference type="EMBL" id="MF459647">
    <property type="protein sequence ID" value="ASU03798.1"/>
    <property type="molecule type" value="Genomic_DNA"/>
</dbReference>
<evidence type="ECO:0000313" key="3">
    <source>
        <dbReference type="Proteomes" id="UP000222624"/>
    </source>
</evidence>
<evidence type="ECO:0000256" key="1">
    <source>
        <dbReference type="SAM" id="MobiDB-lite"/>
    </source>
</evidence>
<evidence type="ECO:0000313" key="2">
    <source>
        <dbReference type="EMBL" id="ASU03798.1"/>
    </source>
</evidence>
<organism evidence="2 3">
    <name type="scientific">Erwinia phage vB_EamM_Joad</name>
    <dbReference type="NCBI Taxonomy" id="2026081"/>
    <lineage>
        <taxon>Viruses</taxon>
        <taxon>Duplodnaviria</taxon>
        <taxon>Heunggongvirae</taxon>
        <taxon>Uroviricota</taxon>
        <taxon>Caudoviricetes</taxon>
        <taxon>Chimalliviridae</taxon>
        <taxon>Risingsunvirus</taxon>
        <taxon>Risingsunvirus risingsun</taxon>
    </lineage>
</organism>
<evidence type="ECO:0008006" key="4">
    <source>
        <dbReference type="Google" id="ProtNLM"/>
    </source>
</evidence>
<accession>A0A223LJ58</accession>
<feature type="compositionally biased region" description="Basic and acidic residues" evidence="1">
    <location>
        <begin position="143"/>
        <end position="153"/>
    </location>
</feature>
<dbReference type="Proteomes" id="UP000222624">
    <property type="component" value="Genome"/>
</dbReference>
<reference evidence="3" key="1">
    <citation type="submission" date="2017-07" db="EMBL/GenBank/DDBJ databases">
        <authorList>
            <person name="Bickmore M.X."/>
            <person name="Vaden K."/>
            <person name="Brady T.S."/>
            <person name="Tateoka O.B."/>
            <person name="Carter J.L."/>
            <person name="Pape J.A."/>
            <person name="Robinson D.M."/>
            <person name="Russell K.A."/>
            <person name="Staley L.A."/>
            <person name="Stettler J.M."/>
            <person name="Townsend M.H."/>
            <person name="Wienclaw T."/>
            <person name="Williamson T.L."/>
            <person name="Kruger J.L."/>
            <person name="Berg J.A."/>
            <person name="Sharma R."/>
            <person name="Payne A.M."/>
            <person name="Fajardo C.P."/>
            <person name="Breakwell D.P."/>
            <person name="Hope S."/>
            <person name="Grose J.H."/>
        </authorList>
    </citation>
    <scope>NUCLEOTIDE SEQUENCE [LARGE SCALE GENOMIC DNA]</scope>
</reference>
<dbReference type="InterPro" id="IPR036760">
    <property type="entry name" value="SspB-like_sf"/>
</dbReference>
<feature type="region of interest" description="Disordered" evidence="1">
    <location>
        <begin position="132"/>
        <end position="153"/>
    </location>
</feature>
<dbReference type="Gene3D" id="2.30.30.220">
    <property type="entry name" value="SspB-like"/>
    <property type="match status" value="1"/>
</dbReference>
<gene>
    <name evidence="2" type="ORF">JOAD_117</name>
</gene>
<name>A0A223LJ58_9CAUD</name>
<protein>
    <recommendedName>
        <fullName evidence="4">Stringent starvation protein B</fullName>
    </recommendedName>
</protein>